<evidence type="ECO:0000313" key="3">
    <source>
        <dbReference type="Proteomes" id="UP000467841"/>
    </source>
</evidence>
<protein>
    <recommendedName>
        <fullName evidence="1">RNase H type-1 domain-containing protein</fullName>
    </recommendedName>
</protein>
<dbReference type="Pfam" id="PF13456">
    <property type="entry name" value="RVT_3"/>
    <property type="match status" value="1"/>
</dbReference>
<dbReference type="Proteomes" id="UP000467841">
    <property type="component" value="Unassembled WGS sequence"/>
</dbReference>
<dbReference type="EMBL" id="CACVBM020001067">
    <property type="protein sequence ID" value="CAA7028385.1"/>
    <property type="molecule type" value="Genomic_DNA"/>
</dbReference>
<name>A0A6D2IRX9_9BRAS</name>
<dbReference type="GO" id="GO:0004523">
    <property type="term" value="F:RNA-DNA hybrid ribonuclease activity"/>
    <property type="evidence" value="ECO:0007669"/>
    <property type="project" value="InterPro"/>
</dbReference>
<dbReference type="PANTHER" id="PTHR47074">
    <property type="entry name" value="BNAC02G40300D PROTEIN"/>
    <property type="match status" value="1"/>
</dbReference>
<proteinExistence type="predicted"/>
<gene>
    <name evidence="2" type="ORF">MERR_LOCUS15620</name>
</gene>
<accession>A0A6D2IRX9</accession>
<dbReference type="Gene3D" id="3.30.420.10">
    <property type="entry name" value="Ribonuclease H-like superfamily/Ribonuclease H"/>
    <property type="match status" value="1"/>
</dbReference>
<evidence type="ECO:0000259" key="1">
    <source>
        <dbReference type="Pfam" id="PF13456"/>
    </source>
</evidence>
<organism evidence="2 3">
    <name type="scientific">Microthlaspi erraticum</name>
    <dbReference type="NCBI Taxonomy" id="1685480"/>
    <lineage>
        <taxon>Eukaryota</taxon>
        <taxon>Viridiplantae</taxon>
        <taxon>Streptophyta</taxon>
        <taxon>Embryophyta</taxon>
        <taxon>Tracheophyta</taxon>
        <taxon>Spermatophyta</taxon>
        <taxon>Magnoliopsida</taxon>
        <taxon>eudicotyledons</taxon>
        <taxon>Gunneridae</taxon>
        <taxon>Pentapetalae</taxon>
        <taxon>rosids</taxon>
        <taxon>malvids</taxon>
        <taxon>Brassicales</taxon>
        <taxon>Brassicaceae</taxon>
        <taxon>Coluteocarpeae</taxon>
        <taxon>Microthlaspi</taxon>
    </lineage>
</organism>
<reference evidence="2" key="1">
    <citation type="submission" date="2020-01" db="EMBL/GenBank/DDBJ databases">
        <authorList>
            <person name="Mishra B."/>
        </authorList>
    </citation>
    <scope>NUCLEOTIDE SEQUENCE [LARGE SCALE GENOMIC DNA]</scope>
</reference>
<sequence length="90" mass="10108">MAEGLAVLMALTQARDIGITQLTIASDSQQLIKAIHKETFTKELHGILHDILDLSFDFEKIEFLFVPREMNRKADNIAKQALANLCNEPV</sequence>
<dbReference type="OrthoDB" id="1113904at2759"/>
<evidence type="ECO:0000313" key="2">
    <source>
        <dbReference type="EMBL" id="CAA7028385.1"/>
    </source>
</evidence>
<dbReference type="InterPro" id="IPR012337">
    <property type="entry name" value="RNaseH-like_sf"/>
</dbReference>
<dbReference type="SUPFAM" id="SSF53098">
    <property type="entry name" value="Ribonuclease H-like"/>
    <property type="match status" value="1"/>
</dbReference>
<dbReference type="AlphaFoldDB" id="A0A6D2IRX9"/>
<dbReference type="InterPro" id="IPR052929">
    <property type="entry name" value="RNase_H-like_EbsB-rel"/>
</dbReference>
<dbReference type="PANTHER" id="PTHR47074:SF11">
    <property type="entry name" value="REVERSE TRANSCRIPTASE-LIKE PROTEIN"/>
    <property type="match status" value="1"/>
</dbReference>
<dbReference type="CDD" id="cd06222">
    <property type="entry name" value="RNase_H_like"/>
    <property type="match status" value="1"/>
</dbReference>
<comment type="caution">
    <text evidence="2">The sequence shown here is derived from an EMBL/GenBank/DDBJ whole genome shotgun (WGS) entry which is preliminary data.</text>
</comment>
<feature type="domain" description="RNase H type-1" evidence="1">
    <location>
        <begin position="1"/>
        <end position="81"/>
    </location>
</feature>
<dbReference type="InterPro" id="IPR002156">
    <property type="entry name" value="RNaseH_domain"/>
</dbReference>
<dbReference type="GO" id="GO:0003676">
    <property type="term" value="F:nucleic acid binding"/>
    <property type="evidence" value="ECO:0007669"/>
    <property type="project" value="InterPro"/>
</dbReference>
<dbReference type="InterPro" id="IPR044730">
    <property type="entry name" value="RNase_H-like_dom_plant"/>
</dbReference>
<dbReference type="InterPro" id="IPR036397">
    <property type="entry name" value="RNaseH_sf"/>
</dbReference>
<keyword evidence="3" id="KW-1185">Reference proteome</keyword>